<evidence type="ECO:0000256" key="2">
    <source>
        <dbReference type="SAM" id="Phobius"/>
    </source>
</evidence>
<comment type="caution">
    <text evidence="3">The sequence shown here is derived from an EMBL/GenBank/DDBJ whole genome shotgun (WGS) entry which is preliminary data.</text>
</comment>
<feature type="transmembrane region" description="Helical" evidence="2">
    <location>
        <begin position="327"/>
        <end position="348"/>
    </location>
</feature>
<evidence type="ECO:0000313" key="3">
    <source>
        <dbReference type="EMBL" id="KAF7674541.1"/>
    </source>
</evidence>
<evidence type="ECO:0000256" key="1">
    <source>
        <dbReference type="SAM" id="MobiDB-lite"/>
    </source>
</evidence>
<reference evidence="3" key="2">
    <citation type="submission" date="2020-08" db="EMBL/GenBank/DDBJ databases">
        <title>Draft Genome Sequence of Cumin Blight Pathogen Alternaria burnsii.</title>
        <authorList>
            <person name="Feng Z."/>
        </authorList>
    </citation>
    <scope>NUCLEOTIDE SEQUENCE</scope>
    <source>
        <strain evidence="3">CBS107.38</strain>
    </source>
</reference>
<dbReference type="Gene3D" id="1.20.1250.20">
    <property type="entry name" value="MFS general substrate transporter like domains"/>
    <property type="match status" value="1"/>
</dbReference>
<feature type="transmembrane region" description="Helical" evidence="2">
    <location>
        <begin position="247"/>
        <end position="267"/>
    </location>
</feature>
<keyword evidence="2" id="KW-1133">Transmembrane helix</keyword>
<name>A0A8H7B864_9PLEO</name>
<gene>
    <name evidence="3" type="ORF">GT037_007301</name>
</gene>
<dbReference type="RefSeq" id="XP_038784836.1">
    <property type="nucleotide sequence ID" value="XM_038932348.1"/>
</dbReference>
<feature type="transmembrane region" description="Helical" evidence="2">
    <location>
        <begin position="209"/>
        <end position="227"/>
    </location>
</feature>
<evidence type="ECO:0008006" key="5">
    <source>
        <dbReference type="Google" id="ProtNLM"/>
    </source>
</evidence>
<dbReference type="GeneID" id="62205526"/>
<dbReference type="Proteomes" id="UP000596902">
    <property type="component" value="Unassembled WGS sequence"/>
</dbReference>
<reference evidence="3" key="1">
    <citation type="submission" date="2020-01" db="EMBL/GenBank/DDBJ databases">
        <authorList>
            <person name="Feng Z.H.Z."/>
        </authorList>
    </citation>
    <scope>NUCLEOTIDE SEQUENCE</scope>
    <source>
        <strain evidence="3">CBS107.38</strain>
    </source>
</reference>
<dbReference type="InterPro" id="IPR036259">
    <property type="entry name" value="MFS_trans_sf"/>
</dbReference>
<keyword evidence="2" id="KW-0812">Transmembrane</keyword>
<evidence type="ECO:0000313" key="4">
    <source>
        <dbReference type="Proteomes" id="UP000596902"/>
    </source>
</evidence>
<feature type="region of interest" description="Disordered" evidence="1">
    <location>
        <begin position="30"/>
        <end position="58"/>
    </location>
</feature>
<protein>
    <recommendedName>
        <fullName evidence="5">Major facilitator superfamily (MFS) profile domain-containing protein</fullName>
    </recommendedName>
</protein>
<keyword evidence="4" id="KW-1185">Reference proteome</keyword>
<sequence>MSPVHSNFVDSPIGVVKTMIHSISRRPATYPGFASSSTSDQSEDTPIRPNKHELGARPGERRSPYAILPYIVNILLAVGLTVLVGFVFRPFPPHGPKMKTLSCGSNPAEARKNGCTYDVLGNIWVPTPCLDTENLAEFKRMAPWLAYDSANATLQLTEEEMSEYLIPDGYWTPVREHMIHFAPLCGSTIQPIMGVVSDRSRIVWGRRRPFILGGVLSTIFAATTLAWSEPISVAVCTLLGISNVDGWWGTVTRTVAILAIIILNISIQPLQLGLRSLHVDICPREQQAIASAWAGRFAGMGNIIGYVLGSLPLPWISSDYDAMRFRYMVYWTTFALIASSLVTCYYTEEEDPSMSTYDPGLERPVYRVFRNLLDGFSQAPNRLNRGASHPDVSFVIRIQQPLPEDLEEQDTLLQKKISGSLWSKPHRGIAYANLVAVALFLFTIVVGSLAWLGVSATQQTDKAPKLSKAYTDCGSNYSTAIAAGCIYDIVAPQWTPPECYNAALSEEYAAKIPKPMFFRWENLTEPIPEDPVEISKHDTIGRRDVFPVVDAHEKYTPAKTKGQLSEIDRIKKAIETMGAFLTKPSRHDSGKEYIPIPNPESCTPENHHSRERRGRLPKGVVMVSVAAVLVLLIPVTYFLFVASTWSGAFNHTSLPIQHDDKGTFIACPEDPSSARKLGCYFDLLANGWIPDPCFDATMHHDFVDGKDYGFFEDRNGEHRVHQNTVMEGDNSRYPDGLWVTFEEHHTHCRYLVNGSIRAVSRPHGAFLDVYLDRDHMMHCYGVLGEHRDSDHIETYVKAFFESRKCYVRD</sequence>
<dbReference type="AlphaFoldDB" id="A0A8H7B864"/>
<feature type="transmembrane region" description="Helical" evidence="2">
    <location>
        <begin position="429"/>
        <end position="452"/>
    </location>
</feature>
<proteinExistence type="predicted"/>
<accession>A0A8H7B864</accession>
<feature type="region of interest" description="Disordered" evidence="1">
    <location>
        <begin position="590"/>
        <end position="613"/>
    </location>
</feature>
<organism evidence="3 4">
    <name type="scientific">Alternaria burnsii</name>
    <dbReference type="NCBI Taxonomy" id="1187904"/>
    <lineage>
        <taxon>Eukaryota</taxon>
        <taxon>Fungi</taxon>
        <taxon>Dikarya</taxon>
        <taxon>Ascomycota</taxon>
        <taxon>Pezizomycotina</taxon>
        <taxon>Dothideomycetes</taxon>
        <taxon>Pleosporomycetidae</taxon>
        <taxon>Pleosporales</taxon>
        <taxon>Pleosporineae</taxon>
        <taxon>Pleosporaceae</taxon>
        <taxon>Alternaria</taxon>
        <taxon>Alternaria sect. Alternaria</taxon>
    </lineage>
</organism>
<feature type="transmembrane region" description="Helical" evidence="2">
    <location>
        <begin position="67"/>
        <end position="88"/>
    </location>
</feature>
<dbReference type="PANTHER" id="PTHR35896:SF3">
    <property type="entry name" value="MAJOR FACILITATOR SUPERFAMILY TRANSPORTER"/>
    <property type="match status" value="1"/>
</dbReference>
<dbReference type="PANTHER" id="PTHR35896">
    <property type="entry name" value="IG-LIKE DOMAIN-CONTAINING PROTEIN"/>
    <property type="match status" value="1"/>
</dbReference>
<dbReference type="SUPFAM" id="SSF103473">
    <property type="entry name" value="MFS general substrate transporter"/>
    <property type="match status" value="1"/>
</dbReference>
<feature type="transmembrane region" description="Helical" evidence="2">
    <location>
        <begin position="619"/>
        <end position="640"/>
    </location>
</feature>
<keyword evidence="2" id="KW-0472">Membrane</keyword>
<dbReference type="EMBL" id="JAAABM010000010">
    <property type="protein sequence ID" value="KAF7674541.1"/>
    <property type="molecule type" value="Genomic_DNA"/>
</dbReference>
<dbReference type="InterPro" id="IPR053008">
    <property type="entry name" value="Phomopsin_biosynth_assoc"/>
</dbReference>